<keyword evidence="1" id="KW-0677">Repeat</keyword>
<accession>A0A372M1K6</accession>
<sequence>MFERFTQGARDVVEGAVLYAELREAPTVTAEHLVLALLDAEGTKGAFVLRALGVAGQRDAVERDLAEARRRGGVSDADAEALAGLGVDVEAIVARAEQEHGAGALAGRKARRGRRRFGGHRPFARESKGVLETALKVAVGRGDRFIGDEHVLLALTARPGVPRDVLADRGASHDAVTRVLG</sequence>
<name>A0A372M1K6_9ACTN</name>
<reference evidence="3 4" key="1">
    <citation type="submission" date="2018-08" db="EMBL/GenBank/DDBJ databases">
        <title>Isolation, diversity and antifungal activity of Actinobacteria from wheat.</title>
        <authorList>
            <person name="Han C."/>
        </authorList>
    </citation>
    <scope>NUCLEOTIDE SEQUENCE [LARGE SCALE GENOMIC DNA]</scope>
    <source>
        <strain evidence="3 4">NEAU-YY421</strain>
    </source>
</reference>
<dbReference type="Proteomes" id="UP000263094">
    <property type="component" value="Unassembled WGS sequence"/>
</dbReference>
<keyword evidence="4" id="KW-1185">Reference proteome</keyword>
<dbReference type="Pfam" id="PF02861">
    <property type="entry name" value="Clp_N"/>
    <property type="match status" value="2"/>
</dbReference>
<dbReference type="EMBL" id="QUAK01000112">
    <property type="protein sequence ID" value="RFU84826.1"/>
    <property type="molecule type" value="Genomic_DNA"/>
</dbReference>
<dbReference type="InterPro" id="IPR004176">
    <property type="entry name" value="Clp_R_N"/>
</dbReference>
<comment type="caution">
    <text evidence="3">The sequence shown here is derived from an EMBL/GenBank/DDBJ whole genome shotgun (WGS) entry which is preliminary data.</text>
</comment>
<proteinExistence type="predicted"/>
<gene>
    <name evidence="3" type="ORF">DY218_20775</name>
</gene>
<dbReference type="InterPro" id="IPR036628">
    <property type="entry name" value="Clp_N_dom_sf"/>
</dbReference>
<evidence type="ECO:0000256" key="1">
    <source>
        <dbReference type="PROSITE-ProRule" id="PRU01251"/>
    </source>
</evidence>
<organism evidence="3 4">
    <name type="scientific">Streptomyces triticagri</name>
    <dbReference type="NCBI Taxonomy" id="2293568"/>
    <lineage>
        <taxon>Bacteria</taxon>
        <taxon>Bacillati</taxon>
        <taxon>Actinomycetota</taxon>
        <taxon>Actinomycetes</taxon>
        <taxon>Kitasatosporales</taxon>
        <taxon>Streptomycetaceae</taxon>
        <taxon>Streptomyces</taxon>
    </lineage>
</organism>
<evidence type="ECO:0000313" key="3">
    <source>
        <dbReference type="EMBL" id="RFU84826.1"/>
    </source>
</evidence>
<evidence type="ECO:0000259" key="2">
    <source>
        <dbReference type="PROSITE" id="PS51903"/>
    </source>
</evidence>
<dbReference type="PROSITE" id="PS51903">
    <property type="entry name" value="CLP_R"/>
    <property type="match status" value="1"/>
</dbReference>
<dbReference type="OrthoDB" id="3628183at2"/>
<dbReference type="AlphaFoldDB" id="A0A372M1K6"/>
<dbReference type="SUPFAM" id="SSF81923">
    <property type="entry name" value="Double Clp-N motif"/>
    <property type="match status" value="2"/>
</dbReference>
<dbReference type="RefSeq" id="WP_128557606.1">
    <property type="nucleotide sequence ID" value="NZ_QUAK01000112.1"/>
</dbReference>
<protein>
    <submittedName>
        <fullName evidence="3">Peptidase</fullName>
    </submittedName>
</protein>
<dbReference type="Gene3D" id="1.10.1780.10">
    <property type="entry name" value="Clp, N-terminal domain"/>
    <property type="match status" value="2"/>
</dbReference>
<feature type="domain" description="Clp R" evidence="2">
    <location>
        <begin position="2"/>
        <end position="181"/>
    </location>
</feature>
<evidence type="ECO:0000313" key="4">
    <source>
        <dbReference type="Proteomes" id="UP000263094"/>
    </source>
</evidence>